<dbReference type="Pfam" id="PF11236">
    <property type="entry name" value="DUF3037"/>
    <property type="match status" value="1"/>
</dbReference>
<dbReference type="EMBL" id="AYKF01000035">
    <property type="protein sequence ID" value="ROO35232.1"/>
    <property type="molecule type" value="Genomic_DNA"/>
</dbReference>
<name>A0A423Q6E7_9GAMM</name>
<proteinExistence type="predicted"/>
<dbReference type="Proteomes" id="UP000285123">
    <property type="component" value="Unassembled WGS sequence"/>
</dbReference>
<comment type="caution">
    <text evidence="1">The sequence shown here is derived from an EMBL/GenBank/DDBJ whole genome shotgun (WGS) entry which is preliminary data.</text>
</comment>
<evidence type="ECO:0008006" key="3">
    <source>
        <dbReference type="Google" id="ProtNLM"/>
    </source>
</evidence>
<reference evidence="1 2" key="1">
    <citation type="submission" date="2013-10" db="EMBL/GenBank/DDBJ databases">
        <title>Salinisphaera halophila YIM 95161 Genome Sequencing.</title>
        <authorList>
            <person name="Lai Q."/>
            <person name="Li C."/>
            <person name="Shao Z."/>
        </authorList>
    </citation>
    <scope>NUCLEOTIDE SEQUENCE [LARGE SCALE GENOMIC DNA]</scope>
    <source>
        <strain evidence="1 2">YIM 95161</strain>
    </source>
</reference>
<evidence type="ECO:0000313" key="2">
    <source>
        <dbReference type="Proteomes" id="UP000285123"/>
    </source>
</evidence>
<evidence type="ECO:0000313" key="1">
    <source>
        <dbReference type="EMBL" id="ROO35232.1"/>
    </source>
</evidence>
<dbReference type="AlphaFoldDB" id="A0A423Q6E7"/>
<gene>
    <name evidence="1" type="ORF">SAHL_02900</name>
</gene>
<accession>A0A423Q6E7</accession>
<sequence>MRFAPFVETGEFANAGIVLMAADRGYFGFELETRRYKRITQFFDDMDSRLYRQSIKELRVELGRIQALIKRHGTAFDPGAGINTLFEELIRPRESIVRFSDPRIVLAESPEKKLKTLHQYYVHRSFATPEHRETVLARGLGRWLKEVHASARFTSARLGNDEYETPELPFVEQRDGRAFKVMKPLNLDQATPSAILEHANRWQFRLAELRRRRLFDGRFLFAVEGPSDNDKRYNAFDDARGLLAHANADIVDYADKPAILDFALRD</sequence>
<organism evidence="1 2">
    <name type="scientific">Salinisphaera orenii YIM 95161</name>
    <dbReference type="NCBI Taxonomy" id="1051139"/>
    <lineage>
        <taxon>Bacteria</taxon>
        <taxon>Pseudomonadati</taxon>
        <taxon>Pseudomonadota</taxon>
        <taxon>Gammaproteobacteria</taxon>
        <taxon>Salinisphaerales</taxon>
        <taxon>Salinisphaeraceae</taxon>
        <taxon>Salinisphaera</taxon>
    </lineage>
</organism>
<dbReference type="InterPro" id="IPR021398">
    <property type="entry name" value="DUF3037"/>
</dbReference>
<protein>
    <recommendedName>
        <fullName evidence="3">DUF3037 domain-containing protein</fullName>
    </recommendedName>
</protein>